<reference evidence="1" key="2">
    <citation type="submission" date="2021-10" db="EMBL/GenBank/DDBJ databases">
        <title>Phylogenomics reveals ancestral predisposition of the termite-cultivated fungus Termitomyces towards a domesticated lifestyle.</title>
        <authorList>
            <person name="Auxier B."/>
            <person name="Grum-Grzhimaylo A."/>
            <person name="Cardenas M.E."/>
            <person name="Lodge J.D."/>
            <person name="Laessoe T."/>
            <person name="Pedersen O."/>
            <person name="Smith M.E."/>
            <person name="Kuyper T.W."/>
            <person name="Franco-Molano E.A."/>
            <person name="Baroni T.J."/>
            <person name="Aanen D.K."/>
        </authorList>
    </citation>
    <scope>NUCLEOTIDE SEQUENCE</scope>
    <source>
        <strain evidence="1">AP01</strain>
        <tissue evidence="1">Mycelium</tissue>
    </source>
</reference>
<dbReference type="AlphaFoldDB" id="A0A9P7K907"/>
<organism evidence="1 2">
    <name type="scientific">Asterophora parasitica</name>
    <dbReference type="NCBI Taxonomy" id="117018"/>
    <lineage>
        <taxon>Eukaryota</taxon>
        <taxon>Fungi</taxon>
        <taxon>Dikarya</taxon>
        <taxon>Basidiomycota</taxon>
        <taxon>Agaricomycotina</taxon>
        <taxon>Agaricomycetes</taxon>
        <taxon>Agaricomycetidae</taxon>
        <taxon>Agaricales</taxon>
        <taxon>Tricholomatineae</taxon>
        <taxon>Lyophyllaceae</taxon>
        <taxon>Asterophora</taxon>
    </lineage>
</organism>
<comment type="caution">
    <text evidence="1">The sequence shown here is derived from an EMBL/GenBank/DDBJ whole genome shotgun (WGS) entry which is preliminary data.</text>
</comment>
<dbReference type="SUPFAM" id="SSF56219">
    <property type="entry name" value="DNase I-like"/>
    <property type="match status" value="1"/>
</dbReference>
<reference evidence="1" key="1">
    <citation type="submission" date="2020-07" db="EMBL/GenBank/DDBJ databases">
        <authorList>
            <person name="Nieuwenhuis M."/>
            <person name="Van De Peppel L.J.J."/>
        </authorList>
    </citation>
    <scope>NUCLEOTIDE SEQUENCE</scope>
    <source>
        <strain evidence="1">AP01</strain>
        <tissue evidence="1">Mycelium</tissue>
    </source>
</reference>
<dbReference type="Proteomes" id="UP000775547">
    <property type="component" value="Unassembled WGS sequence"/>
</dbReference>
<proteinExistence type="predicted"/>
<evidence type="ECO:0000313" key="2">
    <source>
        <dbReference type="Proteomes" id="UP000775547"/>
    </source>
</evidence>
<accession>A0A9P7K907</accession>
<gene>
    <name evidence="1" type="ORF">DXG03_008668</name>
</gene>
<evidence type="ECO:0000313" key="1">
    <source>
        <dbReference type="EMBL" id="KAG5640440.1"/>
    </source>
</evidence>
<name>A0A9P7K907_9AGAR</name>
<dbReference type="OrthoDB" id="2855870at2759"/>
<sequence length="97" mass="11130">MPILPIATIPNGQRPWVMAYVKPQQDFTVTLCSDVAQDLNIQVLNVEQGDWNQHHPDWSIKNHPPSTKTQRLVEWLHKQGFSLLNGKGISTYFKHQA</sequence>
<dbReference type="InterPro" id="IPR036691">
    <property type="entry name" value="Endo/exonu/phosph_ase_sf"/>
</dbReference>
<dbReference type="EMBL" id="JABCKV010000731">
    <property type="protein sequence ID" value="KAG5640440.1"/>
    <property type="molecule type" value="Genomic_DNA"/>
</dbReference>
<keyword evidence="2" id="KW-1185">Reference proteome</keyword>
<dbReference type="Gene3D" id="3.60.10.10">
    <property type="entry name" value="Endonuclease/exonuclease/phosphatase"/>
    <property type="match status" value="1"/>
</dbReference>
<protein>
    <submittedName>
        <fullName evidence="1">Uncharacterized protein</fullName>
    </submittedName>
</protein>